<dbReference type="SUPFAM" id="SSF53756">
    <property type="entry name" value="UDP-Glycosyltransferase/glycogen phosphorylase"/>
    <property type="match status" value="1"/>
</dbReference>
<protein>
    <recommendedName>
        <fullName evidence="1">Erythromycin biosynthesis protein CIII-like C-terminal domain-containing protein</fullName>
    </recommendedName>
</protein>
<evidence type="ECO:0000313" key="2">
    <source>
        <dbReference type="EMBL" id="GAA4007810.1"/>
    </source>
</evidence>
<dbReference type="InterPro" id="IPR010610">
    <property type="entry name" value="EryCIII-like_C"/>
</dbReference>
<dbReference type="Pfam" id="PF06722">
    <property type="entry name" value="EryCIII-like_C"/>
    <property type="match status" value="1"/>
</dbReference>
<gene>
    <name evidence="2" type="ORF">GCM10022211_21500</name>
</gene>
<dbReference type="PANTHER" id="PTHR48050">
    <property type="entry name" value="STEROL 3-BETA-GLUCOSYLTRANSFERASE"/>
    <property type="match status" value="1"/>
</dbReference>
<name>A0ABP7S7I9_9SPHN</name>
<keyword evidence="3" id="KW-1185">Reference proteome</keyword>
<dbReference type="EMBL" id="BAAAZD010000002">
    <property type="protein sequence ID" value="GAA4007810.1"/>
    <property type="molecule type" value="Genomic_DNA"/>
</dbReference>
<dbReference type="InterPro" id="IPR050426">
    <property type="entry name" value="Glycosyltransferase_28"/>
</dbReference>
<sequence length="407" mass="42535">MARIAFLCPPFAAHVASFRALGDELAARGHAPFFLLNAGAEESSGAIPVHHVPGRRGDPEVDRVLAAAEKPGGLLATLRTIADSAALTDQLCEGGPDQLRALGAELIVGDQLEPAGFLLARALDLPFVGLACAVPIDPAPGVPLPFLDWPYEPEAEAKLRRTSAIAAALSRRQNRMIAAWAERFGIGPHAILEDCLGEVQLAQMVPALDFPRPDPLPFVPVGPLRRAADIADAPPPFAVPVGHPLVFATMGTLLGGDLKLWRALAVACKDAGAALVIAHGGRLSDAEAASLGVHHAAAFLPYRAVMRRSSLVITHGGSNTVLDALACGVPLLVRPVGFDQPGNLARIRHHGLGEKLASPRRPRRIAEQVARLVEDAAMASRCAVVAEALASAGGARKAADIVEQCLP</sequence>
<feature type="domain" description="Erythromycin biosynthesis protein CIII-like C-terminal" evidence="1">
    <location>
        <begin position="297"/>
        <end position="392"/>
    </location>
</feature>
<comment type="caution">
    <text evidence="2">The sequence shown here is derived from an EMBL/GenBank/DDBJ whole genome shotgun (WGS) entry which is preliminary data.</text>
</comment>
<dbReference type="Gene3D" id="3.40.50.2000">
    <property type="entry name" value="Glycogen Phosphorylase B"/>
    <property type="match status" value="2"/>
</dbReference>
<dbReference type="Proteomes" id="UP001501310">
    <property type="component" value="Unassembled WGS sequence"/>
</dbReference>
<reference evidence="3" key="1">
    <citation type="journal article" date="2019" name="Int. J. Syst. Evol. Microbiol.">
        <title>The Global Catalogue of Microorganisms (GCM) 10K type strain sequencing project: providing services to taxonomists for standard genome sequencing and annotation.</title>
        <authorList>
            <consortium name="The Broad Institute Genomics Platform"/>
            <consortium name="The Broad Institute Genome Sequencing Center for Infectious Disease"/>
            <person name="Wu L."/>
            <person name="Ma J."/>
        </authorList>
    </citation>
    <scope>NUCLEOTIDE SEQUENCE [LARGE SCALE GENOMIC DNA]</scope>
    <source>
        <strain evidence="3">JCM 16603</strain>
    </source>
</reference>
<accession>A0ABP7S7I9</accession>
<dbReference type="InterPro" id="IPR002213">
    <property type="entry name" value="UDP_glucos_trans"/>
</dbReference>
<organism evidence="2 3">
    <name type="scientific">Sphingomonas humi</name>
    <dbReference type="NCBI Taxonomy" id="335630"/>
    <lineage>
        <taxon>Bacteria</taxon>
        <taxon>Pseudomonadati</taxon>
        <taxon>Pseudomonadota</taxon>
        <taxon>Alphaproteobacteria</taxon>
        <taxon>Sphingomonadales</taxon>
        <taxon>Sphingomonadaceae</taxon>
        <taxon>Sphingomonas</taxon>
    </lineage>
</organism>
<dbReference type="CDD" id="cd03784">
    <property type="entry name" value="GT1_Gtf-like"/>
    <property type="match status" value="1"/>
</dbReference>
<evidence type="ECO:0000259" key="1">
    <source>
        <dbReference type="Pfam" id="PF06722"/>
    </source>
</evidence>
<evidence type="ECO:0000313" key="3">
    <source>
        <dbReference type="Proteomes" id="UP001501310"/>
    </source>
</evidence>
<proteinExistence type="predicted"/>
<dbReference type="PANTHER" id="PTHR48050:SF13">
    <property type="entry name" value="STEROL 3-BETA-GLUCOSYLTRANSFERASE UGT80A2"/>
    <property type="match status" value="1"/>
</dbReference>